<dbReference type="InterPro" id="IPR029063">
    <property type="entry name" value="SAM-dependent_MTases_sf"/>
</dbReference>
<dbReference type="Pfam" id="PF08241">
    <property type="entry name" value="Methyltransf_11"/>
    <property type="match status" value="1"/>
</dbReference>
<dbReference type="InterPro" id="IPR013216">
    <property type="entry name" value="Methyltransf_11"/>
</dbReference>
<protein>
    <recommendedName>
        <fullName evidence="1">Methyltransferase type 11 domain-containing protein</fullName>
    </recommendedName>
</protein>
<dbReference type="Proteomes" id="UP000178710">
    <property type="component" value="Unassembled WGS sequence"/>
</dbReference>
<evidence type="ECO:0000259" key="1">
    <source>
        <dbReference type="Pfam" id="PF08241"/>
    </source>
</evidence>
<evidence type="ECO:0000313" key="3">
    <source>
        <dbReference type="Proteomes" id="UP000178710"/>
    </source>
</evidence>
<gene>
    <name evidence="2" type="ORF">A3C12_01345</name>
</gene>
<dbReference type="EMBL" id="MHQK01000048">
    <property type="protein sequence ID" value="OHA00773.1"/>
    <property type="molecule type" value="Genomic_DNA"/>
</dbReference>
<organism evidence="2 3">
    <name type="scientific">Candidatus Sungbacteria bacterium RIFCSPHIGHO2_02_FULL_49_20</name>
    <dbReference type="NCBI Taxonomy" id="1802272"/>
    <lineage>
        <taxon>Bacteria</taxon>
        <taxon>Candidatus Sungiibacteriota</taxon>
    </lineage>
</organism>
<accession>A0A1G2KN13</accession>
<proteinExistence type="predicted"/>
<evidence type="ECO:0000313" key="2">
    <source>
        <dbReference type="EMBL" id="OHA00773.1"/>
    </source>
</evidence>
<sequence>MNVPPQVSPEHYRALSYLGADRWISYGSQVREALRLGSERVLEIGIGNGIVRDALKALGVAVTTVDIDPQLRPDIVGSVAALPCQENSFDLVIAAEVLEHIPYEELTGALSEIRRVTCRYVYITLPHAGAVIDMTLKLPLLPRISVFAKIPFFWKRHVFNGEHYWELGKRGFAVSRIRQSMRAVGFSVVSSGRDRLDPAHYCFLLQK</sequence>
<feature type="domain" description="Methyltransferase type 11" evidence="1">
    <location>
        <begin position="42"/>
        <end position="117"/>
    </location>
</feature>
<name>A0A1G2KN13_9BACT</name>
<comment type="caution">
    <text evidence="2">The sequence shown here is derived from an EMBL/GenBank/DDBJ whole genome shotgun (WGS) entry which is preliminary data.</text>
</comment>
<dbReference type="Gene3D" id="3.40.50.150">
    <property type="entry name" value="Vaccinia Virus protein VP39"/>
    <property type="match status" value="1"/>
</dbReference>
<dbReference type="CDD" id="cd02440">
    <property type="entry name" value="AdoMet_MTases"/>
    <property type="match status" value="1"/>
</dbReference>
<dbReference type="SUPFAM" id="SSF53335">
    <property type="entry name" value="S-adenosyl-L-methionine-dependent methyltransferases"/>
    <property type="match status" value="1"/>
</dbReference>
<reference evidence="2 3" key="1">
    <citation type="journal article" date="2016" name="Nat. Commun.">
        <title>Thousands of microbial genomes shed light on interconnected biogeochemical processes in an aquifer system.</title>
        <authorList>
            <person name="Anantharaman K."/>
            <person name="Brown C.T."/>
            <person name="Hug L.A."/>
            <person name="Sharon I."/>
            <person name="Castelle C.J."/>
            <person name="Probst A.J."/>
            <person name="Thomas B.C."/>
            <person name="Singh A."/>
            <person name="Wilkins M.J."/>
            <person name="Karaoz U."/>
            <person name="Brodie E.L."/>
            <person name="Williams K.H."/>
            <person name="Hubbard S.S."/>
            <person name="Banfield J.F."/>
        </authorList>
    </citation>
    <scope>NUCLEOTIDE SEQUENCE [LARGE SCALE GENOMIC DNA]</scope>
</reference>
<dbReference type="GO" id="GO:0008757">
    <property type="term" value="F:S-adenosylmethionine-dependent methyltransferase activity"/>
    <property type="evidence" value="ECO:0007669"/>
    <property type="project" value="InterPro"/>
</dbReference>
<dbReference type="AlphaFoldDB" id="A0A1G2KN13"/>